<accession>A0A1F5S446</accession>
<proteinExistence type="predicted"/>
<dbReference type="Proteomes" id="UP000177407">
    <property type="component" value="Unassembled WGS sequence"/>
</dbReference>
<evidence type="ECO:0000313" key="1">
    <source>
        <dbReference type="EMBL" id="OGF21342.1"/>
    </source>
</evidence>
<dbReference type="EMBL" id="MFGA01000008">
    <property type="protein sequence ID" value="OGF21342.1"/>
    <property type="molecule type" value="Genomic_DNA"/>
</dbReference>
<gene>
    <name evidence="1" type="ORF">A2257_00990</name>
</gene>
<sequence length="183" mass="21987">MKDCEESPNLMFLDLESKQQKLKEERWTIHKQRKKKDLDEKLNNLDYKINAIKGYINQTEFRRYYWDMGNFERVLHGEETNLYVELREYFLKKDLMKTVYQSPVLTDPQYPDELCQKAIEYLETRKKLDGVLCSSAIIQKREEEITRFKEDTLKLINEAEDIQRVALDCLEKARTTYLGVSKK</sequence>
<evidence type="ECO:0000313" key="2">
    <source>
        <dbReference type="Proteomes" id="UP000177407"/>
    </source>
</evidence>
<organism evidence="1 2">
    <name type="scientific">Candidatus Falkowbacteria bacterium RIFOXYA2_FULL_38_12</name>
    <dbReference type="NCBI Taxonomy" id="1797993"/>
    <lineage>
        <taxon>Bacteria</taxon>
        <taxon>Candidatus Falkowiibacteriota</taxon>
    </lineage>
</organism>
<reference evidence="1 2" key="1">
    <citation type="journal article" date="2016" name="Nat. Commun.">
        <title>Thousands of microbial genomes shed light on interconnected biogeochemical processes in an aquifer system.</title>
        <authorList>
            <person name="Anantharaman K."/>
            <person name="Brown C.T."/>
            <person name="Hug L.A."/>
            <person name="Sharon I."/>
            <person name="Castelle C.J."/>
            <person name="Probst A.J."/>
            <person name="Thomas B.C."/>
            <person name="Singh A."/>
            <person name="Wilkins M.J."/>
            <person name="Karaoz U."/>
            <person name="Brodie E.L."/>
            <person name="Williams K.H."/>
            <person name="Hubbard S.S."/>
            <person name="Banfield J.F."/>
        </authorList>
    </citation>
    <scope>NUCLEOTIDE SEQUENCE [LARGE SCALE GENOMIC DNA]</scope>
</reference>
<name>A0A1F5S446_9BACT</name>
<protein>
    <submittedName>
        <fullName evidence="1">Uncharacterized protein</fullName>
    </submittedName>
</protein>
<dbReference type="AlphaFoldDB" id="A0A1F5S446"/>
<comment type="caution">
    <text evidence="1">The sequence shown here is derived from an EMBL/GenBank/DDBJ whole genome shotgun (WGS) entry which is preliminary data.</text>
</comment>